<reference evidence="1" key="1">
    <citation type="submission" date="2022-10" db="EMBL/GenBank/DDBJ databases">
        <title>Rhodococcus ferula Z13 complete genome.</title>
        <authorList>
            <person name="Long X."/>
            <person name="Zang M."/>
        </authorList>
    </citation>
    <scope>NUCLEOTIDE SEQUENCE</scope>
    <source>
        <strain evidence="1">Z13</strain>
    </source>
</reference>
<evidence type="ECO:0000313" key="1">
    <source>
        <dbReference type="EMBL" id="UYP17979.1"/>
    </source>
</evidence>
<proteinExistence type="predicted"/>
<accession>A0ACD4DD66</accession>
<evidence type="ECO:0000313" key="2">
    <source>
        <dbReference type="Proteomes" id="UP001156484"/>
    </source>
</evidence>
<sequence length="119" mass="12880">MTHPDGSSNSNQVTTDVELMEVVAGQLQESRNELEATLRQLTGVVQSVPTVWRSDSATRFTGLMERWQTNNTELTRALDELAEAVRTSGRSYAAAVEEQAQSLSAIDPDAGSLLHGSFG</sequence>
<keyword evidence="2" id="KW-1185">Reference proteome</keyword>
<organism evidence="1 2">
    <name type="scientific">Rhodococcus sacchari</name>
    <dbReference type="NCBI Taxonomy" id="2962047"/>
    <lineage>
        <taxon>Bacteria</taxon>
        <taxon>Bacillati</taxon>
        <taxon>Actinomycetota</taxon>
        <taxon>Actinomycetes</taxon>
        <taxon>Mycobacteriales</taxon>
        <taxon>Nocardiaceae</taxon>
        <taxon>Rhodococcus</taxon>
    </lineage>
</organism>
<dbReference type="EMBL" id="CP107551">
    <property type="protein sequence ID" value="UYP17979.1"/>
    <property type="molecule type" value="Genomic_DNA"/>
</dbReference>
<name>A0ACD4DD66_9NOCA</name>
<gene>
    <name evidence="1" type="ORF">OED52_15060</name>
</gene>
<dbReference type="Proteomes" id="UP001156484">
    <property type="component" value="Chromosome"/>
</dbReference>
<protein>
    <submittedName>
        <fullName evidence="1">WXG100 family type VII secretion target</fullName>
    </submittedName>
</protein>